<feature type="domain" description="PH" evidence="3">
    <location>
        <begin position="34"/>
        <end position="131"/>
    </location>
</feature>
<dbReference type="Pfam" id="PF00566">
    <property type="entry name" value="RabGAP-TBC"/>
    <property type="match status" value="1"/>
</dbReference>
<dbReference type="CDD" id="cd01265">
    <property type="entry name" value="PH_TBC1D2A"/>
    <property type="match status" value="1"/>
</dbReference>
<protein>
    <submittedName>
        <fullName evidence="5">(spotted green pufferfish) hypothetical protein</fullName>
    </submittedName>
</protein>
<evidence type="ECO:0000259" key="4">
    <source>
        <dbReference type="PROSITE" id="PS50086"/>
    </source>
</evidence>
<evidence type="ECO:0000256" key="2">
    <source>
        <dbReference type="SAM" id="MobiDB-lite"/>
    </source>
</evidence>
<dbReference type="PROSITE" id="PS50086">
    <property type="entry name" value="TBC_RABGAP"/>
    <property type="match status" value="1"/>
</dbReference>
<dbReference type="GO" id="GO:0005096">
    <property type="term" value="F:GTPase activator activity"/>
    <property type="evidence" value="ECO:0007669"/>
    <property type="project" value="TreeGrafter"/>
</dbReference>
<dbReference type="SMART" id="SM00233">
    <property type="entry name" value="PH"/>
    <property type="match status" value="1"/>
</dbReference>
<gene>
    <name evidence="5" type="ORF">GSTENG00015989001</name>
</gene>
<feature type="coiled-coil region" evidence="1">
    <location>
        <begin position="503"/>
        <end position="551"/>
    </location>
</feature>
<dbReference type="GO" id="GO:0031267">
    <property type="term" value="F:small GTPase binding"/>
    <property type="evidence" value="ECO:0007669"/>
    <property type="project" value="TreeGrafter"/>
</dbReference>
<dbReference type="InterPro" id="IPR050302">
    <property type="entry name" value="Rab_GAP_TBC_domain"/>
</dbReference>
<accession>Q4SM04</accession>
<dbReference type="PANTHER" id="PTHR47219:SF20">
    <property type="entry name" value="TBC1 DOMAIN FAMILY MEMBER 2B"/>
    <property type="match status" value="1"/>
</dbReference>
<feature type="coiled-coil region" evidence="1">
    <location>
        <begin position="426"/>
        <end position="460"/>
    </location>
</feature>
<feature type="region of interest" description="Disordered" evidence="2">
    <location>
        <begin position="385"/>
        <end position="411"/>
    </location>
</feature>
<feature type="region of interest" description="Disordered" evidence="2">
    <location>
        <begin position="186"/>
        <end position="205"/>
    </location>
</feature>
<feature type="region of interest" description="Disordered" evidence="2">
    <location>
        <begin position="138"/>
        <end position="163"/>
    </location>
</feature>
<sequence length="1057" mass="120163">MHEETDGSESQPRAASRIVASRSVDVAEVEAGTVPKLCGYLTKLSGKGPLRGYKPRWFVYDPRKCYLYYFKTPQDALPLGHIEIGDACFSYDVEAEEGQFAIYTGGKEFLLKAPSRQAMHYWLQQLQQKRWEYSSTRGQRDSWSSPTLPHPLTGLVGKDSNTGSEASVSLEILRSDFAMEAEMDCGLTSGAQPPRGNAAVSTNPLNSLRNIGTELRNSMSYLRGRGGENRRSVFYTGNSNAEEWELVDAPPKDFTEQKPPDAHRHSFGSAFNFDFVRNPSRPKRLPGRDMMGSWKLRSPESSPVEPNGGKASDPRLQGQQQEAAALRDELAAQKVPLSLRWGTNCTDKPSEQLKRCRYHGDKVVTCGLSSEQELVRLLQQTLRTSQCSRQPAAETPASADHAQGAEAPQEPAGRLETLLQERDEQVQALSGHMERLTLERDSLQQELKSLKMKVGEINDKLGMLMETIEAKDEMIMKLSQSSEQGAGGNEAASSAPIRAQQEVDVLKDSLQGYKSQNKFLNKEILELTELRRNAENREKALEAKCTALEAKLCQVECKYLVLLQEVKTPVCSSSEQSQAHEVISRLLEDALQAVALRPTGSAHLQAQHRQEVSVGVKWENYLAGMLNRDLVRSPELKALIRCGVPHEHRSRVWQWCVSSRVKKFRDNLEPDYYETLLNVARDKPNPASKQIELDLLRTLPNNKHYSSPGAGGIQKLRNVLMAFSWRNPDIGYCQGLNRLAAIALLYLDQEDAFWSLVAIVEVFMPRDYYTKTLLGSQVDQRVFRDLMSEKLPRLHAHFEQHKVDFSLITFNWFLVVFVDSVVSDILFKIWDAFLFEGPKVRSRTVRTCLQLSLVLSQAVWNEFSGRWRNNLTRRLPDLTPAECELLQTACSQEVQVQPPEIPIRLAFLTPKLSFTHQKKAGPFASLAAAVRSLVCLRPVLLHSFTCFPFFAQIIFRFALSLFKYKEEEFLKLQDSTALFKYLRYFTRTILDSRKLMNIAFMDMNPFPMRQIQNRRSFHLEKVRLELTELEAIRQTFLRERETSQDRRSFVSDDEEEN</sequence>
<dbReference type="FunFam" id="1.10.8.270:FF:000014">
    <property type="entry name" value="Putative TBC1 domain family member 2B"/>
    <property type="match status" value="1"/>
</dbReference>
<evidence type="ECO:0000256" key="1">
    <source>
        <dbReference type="SAM" id="Coils"/>
    </source>
</evidence>
<dbReference type="InterPro" id="IPR035969">
    <property type="entry name" value="Rab-GAP_TBC_sf"/>
</dbReference>
<dbReference type="SMART" id="SM00164">
    <property type="entry name" value="TBC"/>
    <property type="match status" value="1"/>
</dbReference>
<dbReference type="PANTHER" id="PTHR47219">
    <property type="entry name" value="RAB GTPASE-ACTIVATING PROTEIN 1-LIKE"/>
    <property type="match status" value="1"/>
</dbReference>
<feature type="region of interest" description="Disordered" evidence="2">
    <location>
        <begin position="244"/>
        <end position="321"/>
    </location>
</feature>
<dbReference type="PROSITE" id="PS50003">
    <property type="entry name" value="PH_DOMAIN"/>
    <property type="match status" value="1"/>
</dbReference>
<feature type="compositionally biased region" description="Basic and acidic residues" evidence="2">
    <location>
        <begin position="250"/>
        <end position="264"/>
    </location>
</feature>
<dbReference type="InterPro" id="IPR000195">
    <property type="entry name" value="Rab-GAP-TBC_dom"/>
</dbReference>
<feature type="domain" description="Rab-GAP TBC" evidence="4">
    <location>
        <begin position="643"/>
        <end position="837"/>
    </location>
</feature>
<dbReference type="OrthoDB" id="294251at2759"/>
<dbReference type="AlphaFoldDB" id="Q4SM04"/>
<organism evidence="5">
    <name type="scientific">Tetraodon nigroviridis</name>
    <name type="common">Spotted green pufferfish</name>
    <name type="synonym">Chelonodon nigroviridis</name>
    <dbReference type="NCBI Taxonomy" id="99883"/>
    <lineage>
        <taxon>Eukaryota</taxon>
        <taxon>Metazoa</taxon>
        <taxon>Chordata</taxon>
        <taxon>Craniata</taxon>
        <taxon>Vertebrata</taxon>
        <taxon>Euteleostomi</taxon>
        <taxon>Actinopterygii</taxon>
        <taxon>Neopterygii</taxon>
        <taxon>Teleostei</taxon>
        <taxon>Neoteleostei</taxon>
        <taxon>Acanthomorphata</taxon>
        <taxon>Eupercaria</taxon>
        <taxon>Tetraodontiformes</taxon>
        <taxon>Tetradontoidea</taxon>
        <taxon>Tetraodontidae</taxon>
        <taxon>Tetraodon</taxon>
    </lineage>
</organism>
<dbReference type="Pfam" id="PF00169">
    <property type="entry name" value="PH"/>
    <property type="match status" value="1"/>
</dbReference>
<dbReference type="InterPro" id="IPR011993">
    <property type="entry name" value="PH-like_dom_sf"/>
</dbReference>
<evidence type="ECO:0000313" key="5">
    <source>
        <dbReference type="EMBL" id="CAF98328.1"/>
    </source>
</evidence>
<keyword evidence="1" id="KW-0175">Coiled coil</keyword>
<feature type="compositionally biased region" description="Polar residues" evidence="2">
    <location>
        <begin position="138"/>
        <end position="147"/>
    </location>
</feature>
<name>Q4SM04_TETNG</name>
<dbReference type="FunFam" id="2.30.29.30:FF:000248">
    <property type="entry name" value="TBC1 domain family member 2A isoform X1"/>
    <property type="match status" value="1"/>
</dbReference>
<dbReference type="SUPFAM" id="SSF50729">
    <property type="entry name" value="PH domain-like"/>
    <property type="match status" value="1"/>
</dbReference>
<dbReference type="EMBL" id="CAAE01014555">
    <property type="protein sequence ID" value="CAF98328.1"/>
    <property type="molecule type" value="Genomic_DNA"/>
</dbReference>
<dbReference type="KEGG" id="tng:GSTEN00015989G001"/>
<dbReference type="Gene3D" id="2.30.29.30">
    <property type="entry name" value="Pleckstrin-homology domain (PH domain)/Phosphotyrosine-binding domain (PTB)"/>
    <property type="match status" value="1"/>
</dbReference>
<dbReference type="Gene3D" id="1.10.8.270">
    <property type="entry name" value="putative rabgap domain of human tbc1 domain family member 14 like domains"/>
    <property type="match status" value="1"/>
</dbReference>
<comment type="caution">
    <text evidence="5">The sequence shown here is derived from an EMBL/GenBank/DDBJ whole genome shotgun (WGS) entry which is preliminary data.</text>
</comment>
<evidence type="ECO:0000259" key="3">
    <source>
        <dbReference type="PROSITE" id="PS50003"/>
    </source>
</evidence>
<dbReference type="SUPFAM" id="SSF47923">
    <property type="entry name" value="Ypt/Rab-GAP domain of gyp1p"/>
    <property type="match status" value="2"/>
</dbReference>
<dbReference type="InterPro" id="IPR001849">
    <property type="entry name" value="PH_domain"/>
</dbReference>
<dbReference type="Gene3D" id="1.10.472.80">
    <property type="entry name" value="Ypt/Rab-GAP domain of gyp1p, domain 3"/>
    <property type="match status" value="1"/>
</dbReference>
<reference evidence="5" key="2">
    <citation type="submission" date="2004-02" db="EMBL/GenBank/DDBJ databases">
        <authorList>
            <consortium name="Genoscope"/>
            <consortium name="Whitehead Institute Centre for Genome Research"/>
        </authorList>
    </citation>
    <scope>NUCLEOTIDE SEQUENCE</scope>
</reference>
<reference evidence="5" key="1">
    <citation type="journal article" date="2004" name="Nature">
        <title>Genome duplication in the teleost fish Tetraodon nigroviridis reveals the early vertebrate proto-karyotype.</title>
        <authorList>
            <person name="Jaillon O."/>
            <person name="Aury J.-M."/>
            <person name="Brunet F."/>
            <person name="Petit J.-L."/>
            <person name="Stange-Thomann N."/>
            <person name="Mauceli E."/>
            <person name="Bouneau L."/>
            <person name="Fischer C."/>
            <person name="Ozouf-Costaz C."/>
            <person name="Bernot A."/>
            <person name="Nicaud S."/>
            <person name="Jaffe D."/>
            <person name="Fisher S."/>
            <person name="Lutfalla G."/>
            <person name="Dossat C."/>
            <person name="Segurens B."/>
            <person name="Dasilva C."/>
            <person name="Salanoubat M."/>
            <person name="Levy M."/>
            <person name="Boudet N."/>
            <person name="Castellano S."/>
            <person name="Anthouard V."/>
            <person name="Jubin C."/>
            <person name="Castelli V."/>
            <person name="Katinka M."/>
            <person name="Vacherie B."/>
            <person name="Biemont C."/>
            <person name="Skalli Z."/>
            <person name="Cattolico L."/>
            <person name="Poulain J."/>
            <person name="De Berardinis V."/>
            <person name="Cruaud C."/>
            <person name="Duprat S."/>
            <person name="Brottier P."/>
            <person name="Coutanceau J.-P."/>
            <person name="Gouzy J."/>
            <person name="Parra G."/>
            <person name="Lardier G."/>
            <person name="Chapple C."/>
            <person name="McKernan K.J."/>
            <person name="McEwan P."/>
            <person name="Bosak S."/>
            <person name="Kellis M."/>
            <person name="Volff J.-N."/>
            <person name="Guigo R."/>
            <person name="Zody M.C."/>
            <person name="Mesirov J."/>
            <person name="Lindblad-Toh K."/>
            <person name="Birren B."/>
            <person name="Nusbaum C."/>
            <person name="Kahn D."/>
            <person name="Robinson-Rechavi M."/>
            <person name="Laudet V."/>
            <person name="Schachter V."/>
            <person name="Quetier F."/>
            <person name="Saurin W."/>
            <person name="Scarpelli C."/>
            <person name="Wincker P."/>
            <person name="Lander E.S."/>
            <person name="Weissenbach J."/>
            <person name="Roest Crollius H."/>
        </authorList>
    </citation>
    <scope>NUCLEOTIDE SEQUENCE [LARGE SCALE GENOMIC DNA]</scope>
</reference>
<proteinExistence type="predicted"/>